<protein>
    <submittedName>
        <fullName evidence="5">Transcriptional regulator, AsnC family</fullName>
    </submittedName>
</protein>
<gene>
    <name evidence="5" type="ORF">MNBD_ACTINO01-2260</name>
</gene>
<sequence length="153" mass="16901">MDTDFELDAIDLQIIAALQLDGRASFADIAREVDLSPAAIRLRVKRLLDTETLDIVAVTDPLRIGFTMQAMIGLNTSGDIEALSEEISRLEPVTYVVLTAGRFDLLVEVLCTDNDHLLKVIGRLRGLDGVSSTETFTYLRLAKQTYAWGLPPH</sequence>
<dbReference type="GO" id="GO:0043200">
    <property type="term" value="P:response to amino acid"/>
    <property type="evidence" value="ECO:0007669"/>
    <property type="project" value="TreeGrafter"/>
</dbReference>
<dbReference type="SUPFAM" id="SSF54909">
    <property type="entry name" value="Dimeric alpha+beta barrel"/>
    <property type="match status" value="1"/>
</dbReference>
<dbReference type="Gene3D" id="1.10.10.10">
    <property type="entry name" value="Winged helix-like DNA-binding domain superfamily/Winged helix DNA-binding domain"/>
    <property type="match status" value="1"/>
</dbReference>
<dbReference type="InterPro" id="IPR019888">
    <property type="entry name" value="Tscrpt_reg_AsnC-like"/>
</dbReference>
<feature type="domain" description="HTH asnC-type" evidence="4">
    <location>
        <begin position="7"/>
        <end position="67"/>
    </location>
</feature>
<evidence type="ECO:0000259" key="4">
    <source>
        <dbReference type="PROSITE" id="PS50956"/>
    </source>
</evidence>
<dbReference type="InterPro" id="IPR036388">
    <property type="entry name" value="WH-like_DNA-bd_sf"/>
</dbReference>
<keyword evidence="3" id="KW-0804">Transcription</keyword>
<reference evidence="5" key="1">
    <citation type="submission" date="2018-06" db="EMBL/GenBank/DDBJ databases">
        <authorList>
            <person name="Zhirakovskaya E."/>
        </authorList>
    </citation>
    <scope>NUCLEOTIDE SEQUENCE</scope>
</reference>
<dbReference type="Pfam" id="PF13404">
    <property type="entry name" value="HTH_AsnC-type"/>
    <property type="match status" value="1"/>
</dbReference>
<organism evidence="5">
    <name type="scientific">hydrothermal vent metagenome</name>
    <dbReference type="NCBI Taxonomy" id="652676"/>
    <lineage>
        <taxon>unclassified sequences</taxon>
        <taxon>metagenomes</taxon>
        <taxon>ecological metagenomes</taxon>
    </lineage>
</organism>
<dbReference type="InterPro" id="IPR011008">
    <property type="entry name" value="Dimeric_a/b-barrel"/>
</dbReference>
<accession>A0A3B0S8F2</accession>
<dbReference type="PANTHER" id="PTHR30154">
    <property type="entry name" value="LEUCINE-RESPONSIVE REGULATORY PROTEIN"/>
    <property type="match status" value="1"/>
</dbReference>
<proteinExistence type="predicted"/>
<evidence type="ECO:0000313" key="5">
    <source>
        <dbReference type="EMBL" id="VAV92603.1"/>
    </source>
</evidence>
<dbReference type="GO" id="GO:0043565">
    <property type="term" value="F:sequence-specific DNA binding"/>
    <property type="evidence" value="ECO:0007669"/>
    <property type="project" value="InterPro"/>
</dbReference>
<keyword evidence="1" id="KW-0805">Transcription regulation</keyword>
<dbReference type="SUPFAM" id="SSF46785">
    <property type="entry name" value="Winged helix' DNA-binding domain"/>
    <property type="match status" value="1"/>
</dbReference>
<dbReference type="Pfam" id="PF01037">
    <property type="entry name" value="AsnC_trans_reg"/>
    <property type="match status" value="1"/>
</dbReference>
<evidence type="ECO:0000256" key="1">
    <source>
        <dbReference type="ARBA" id="ARBA00023015"/>
    </source>
</evidence>
<name>A0A3B0S8F2_9ZZZZ</name>
<dbReference type="Gene3D" id="3.30.70.920">
    <property type="match status" value="1"/>
</dbReference>
<dbReference type="EMBL" id="UOEI01000084">
    <property type="protein sequence ID" value="VAV92603.1"/>
    <property type="molecule type" value="Genomic_DNA"/>
</dbReference>
<dbReference type="PANTHER" id="PTHR30154:SF34">
    <property type="entry name" value="TRANSCRIPTIONAL REGULATOR AZLB"/>
    <property type="match status" value="1"/>
</dbReference>
<dbReference type="GO" id="GO:0005829">
    <property type="term" value="C:cytosol"/>
    <property type="evidence" value="ECO:0007669"/>
    <property type="project" value="TreeGrafter"/>
</dbReference>
<evidence type="ECO:0000256" key="3">
    <source>
        <dbReference type="ARBA" id="ARBA00023163"/>
    </source>
</evidence>
<dbReference type="InterPro" id="IPR036390">
    <property type="entry name" value="WH_DNA-bd_sf"/>
</dbReference>
<dbReference type="SMART" id="SM00344">
    <property type="entry name" value="HTH_ASNC"/>
    <property type="match status" value="1"/>
</dbReference>
<keyword evidence="2" id="KW-0238">DNA-binding</keyword>
<dbReference type="AlphaFoldDB" id="A0A3B0S8F2"/>
<dbReference type="PRINTS" id="PR00033">
    <property type="entry name" value="HTHASNC"/>
</dbReference>
<evidence type="ECO:0000256" key="2">
    <source>
        <dbReference type="ARBA" id="ARBA00023125"/>
    </source>
</evidence>
<dbReference type="InterPro" id="IPR019887">
    <property type="entry name" value="Tscrpt_reg_AsnC/Lrp_C"/>
</dbReference>
<dbReference type="PROSITE" id="PS50956">
    <property type="entry name" value="HTH_ASNC_2"/>
    <property type="match status" value="1"/>
</dbReference>
<dbReference type="InterPro" id="IPR000485">
    <property type="entry name" value="AsnC-type_HTH_dom"/>
</dbReference>